<organism evidence="3 4">
    <name type="scientific">Limulus polyphemus</name>
    <name type="common">Atlantic horseshoe crab</name>
    <dbReference type="NCBI Taxonomy" id="6850"/>
    <lineage>
        <taxon>Eukaryota</taxon>
        <taxon>Metazoa</taxon>
        <taxon>Ecdysozoa</taxon>
        <taxon>Arthropoda</taxon>
        <taxon>Chelicerata</taxon>
        <taxon>Merostomata</taxon>
        <taxon>Xiphosura</taxon>
        <taxon>Limulidae</taxon>
        <taxon>Limulus</taxon>
    </lineage>
</organism>
<dbReference type="InterPro" id="IPR000008">
    <property type="entry name" value="C2_dom"/>
</dbReference>
<evidence type="ECO:0000313" key="3">
    <source>
        <dbReference type="Proteomes" id="UP000694941"/>
    </source>
</evidence>
<evidence type="ECO:0000313" key="4">
    <source>
        <dbReference type="RefSeq" id="XP_013782542.1"/>
    </source>
</evidence>
<dbReference type="SUPFAM" id="SSF49562">
    <property type="entry name" value="C2 domain (Calcium/lipid-binding domain, CaLB)"/>
    <property type="match status" value="1"/>
</dbReference>
<proteinExistence type="predicted"/>
<dbReference type="Gene3D" id="2.60.40.150">
    <property type="entry name" value="C2 domain"/>
    <property type="match status" value="1"/>
</dbReference>
<evidence type="ECO:0000259" key="2">
    <source>
        <dbReference type="PROSITE" id="PS50004"/>
    </source>
</evidence>
<dbReference type="Proteomes" id="UP000694941">
    <property type="component" value="Unplaced"/>
</dbReference>
<dbReference type="GeneID" id="106466785"/>
<sequence>MEGDSSHSTTTGTLSSRTSPIGWEKTPPMDVLENVDKEESMDDDHSSEFSTCSETDSKLLEEVKRQGMGLPPTGRIRRQKSGVLSITSPTKPLKYKAKDVLSGKAKMKLSIYKNCGLVTVHVMRAAYLSHRYRQVNAYVKVSIYPEEGQQTSWKTSIVKGSNNPVFDQKLSL</sequence>
<dbReference type="InterPro" id="IPR035892">
    <property type="entry name" value="C2_domain_sf"/>
</dbReference>
<feature type="compositionally biased region" description="Basic and acidic residues" evidence="1">
    <location>
        <begin position="34"/>
        <end position="47"/>
    </location>
</feature>
<feature type="region of interest" description="Disordered" evidence="1">
    <location>
        <begin position="1"/>
        <end position="54"/>
    </location>
</feature>
<gene>
    <name evidence="4" type="primary">LOC106466785</name>
</gene>
<reference evidence="4" key="1">
    <citation type="submission" date="2025-08" db="UniProtKB">
        <authorList>
            <consortium name="RefSeq"/>
        </authorList>
    </citation>
    <scope>IDENTIFICATION</scope>
    <source>
        <tissue evidence="4">Muscle</tissue>
    </source>
</reference>
<evidence type="ECO:0000256" key="1">
    <source>
        <dbReference type="SAM" id="MobiDB-lite"/>
    </source>
</evidence>
<keyword evidence="3" id="KW-1185">Reference proteome</keyword>
<dbReference type="RefSeq" id="XP_013782542.1">
    <property type="nucleotide sequence ID" value="XM_013927088.2"/>
</dbReference>
<protein>
    <submittedName>
        <fullName evidence="4">Uncharacterized protein LOC106466785</fullName>
    </submittedName>
</protein>
<feature type="domain" description="C2" evidence="2">
    <location>
        <begin position="101"/>
        <end position="172"/>
    </location>
</feature>
<dbReference type="PROSITE" id="PS50004">
    <property type="entry name" value="C2"/>
    <property type="match status" value="1"/>
</dbReference>
<feature type="compositionally biased region" description="Low complexity" evidence="1">
    <location>
        <begin position="1"/>
        <end position="19"/>
    </location>
</feature>
<accession>A0ABM1BI93</accession>
<name>A0ABM1BI93_LIMPO</name>
<dbReference type="Pfam" id="PF00168">
    <property type="entry name" value="C2"/>
    <property type="match status" value="1"/>
</dbReference>